<accession>A0AAI9TQE9</accession>
<dbReference type="AlphaFoldDB" id="A0AAI9TQE9"/>
<gene>
    <name evidence="1" type="ORF">VN97_g1964</name>
</gene>
<evidence type="ECO:0000313" key="2">
    <source>
        <dbReference type="Proteomes" id="UP001227192"/>
    </source>
</evidence>
<name>A0AAI9TQE9_PENTH</name>
<protein>
    <submittedName>
        <fullName evidence="1">Uncharacterized protein</fullName>
    </submittedName>
</protein>
<dbReference type="EMBL" id="LACB01000036">
    <property type="protein sequence ID" value="KAJ9491256.1"/>
    <property type="molecule type" value="Genomic_DNA"/>
</dbReference>
<proteinExistence type="predicted"/>
<organism evidence="1 2">
    <name type="scientific">Penicillium thymicola</name>
    <dbReference type="NCBI Taxonomy" id="293382"/>
    <lineage>
        <taxon>Eukaryota</taxon>
        <taxon>Fungi</taxon>
        <taxon>Dikarya</taxon>
        <taxon>Ascomycota</taxon>
        <taxon>Pezizomycotina</taxon>
        <taxon>Eurotiomycetes</taxon>
        <taxon>Eurotiomycetidae</taxon>
        <taxon>Eurotiales</taxon>
        <taxon>Aspergillaceae</taxon>
        <taxon>Penicillium</taxon>
    </lineage>
</organism>
<comment type="caution">
    <text evidence="1">The sequence shown here is derived from an EMBL/GenBank/DDBJ whole genome shotgun (WGS) entry which is preliminary data.</text>
</comment>
<dbReference type="Proteomes" id="UP001227192">
    <property type="component" value="Unassembled WGS sequence"/>
</dbReference>
<keyword evidence="2" id="KW-1185">Reference proteome</keyword>
<sequence length="145" mass="16368">MSTSCWLGSSRCKARYYRPFQHPSKKAQAAELYSGMLEPPSLVSYVRATNRHITLSLVITSPSFQIKTQFFISASSSMAARALTVPSDSSRLWDQAEISFEWVGNVPYKDSPTYLSIFFLIEFNVLFNSDSIQIQSRFASDSIQT</sequence>
<reference evidence="1" key="1">
    <citation type="submission" date="2015-06" db="EMBL/GenBank/DDBJ databases">
        <authorList>
            <person name="Nguyen H."/>
        </authorList>
    </citation>
    <scope>NUCLEOTIDE SEQUENCE</scope>
    <source>
        <strain evidence="1">DAOM 180753</strain>
    </source>
</reference>
<evidence type="ECO:0000313" key="1">
    <source>
        <dbReference type="EMBL" id="KAJ9491256.1"/>
    </source>
</evidence>
<reference evidence="1" key="2">
    <citation type="journal article" date="2016" name="Fungal Biol.">
        <title>Ochratoxin A production by Penicillium thymicola.</title>
        <authorList>
            <person name="Nguyen H.D.T."/>
            <person name="McMullin D.R."/>
            <person name="Ponomareva E."/>
            <person name="Riley R."/>
            <person name="Pomraning K.R."/>
            <person name="Baker S.E."/>
            <person name="Seifert K.A."/>
        </authorList>
    </citation>
    <scope>NUCLEOTIDE SEQUENCE</scope>
    <source>
        <strain evidence="1">DAOM 180753</strain>
    </source>
</reference>